<dbReference type="SMR" id="G1SM44"/>
<reference evidence="2 3" key="1">
    <citation type="journal article" date="2011" name="Nature">
        <title>A high-resolution map of human evolutionary constraint using 29 mammals.</title>
        <authorList>
            <person name="Lindblad-Toh K."/>
            <person name="Garber M."/>
            <person name="Zuk O."/>
            <person name="Lin M.F."/>
            <person name="Parker B.J."/>
            <person name="Washietl S."/>
            <person name="Kheradpour P."/>
            <person name="Ernst J."/>
            <person name="Jordan G."/>
            <person name="Mauceli E."/>
            <person name="Ward L.D."/>
            <person name="Lowe C.B."/>
            <person name="Holloway A.K."/>
            <person name="Clamp M."/>
            <person name="Gnerre S."/>
            <person name="Alfoldi J."/>
            <person name="Beal K."/>
            <person name="Chang J."/>
            <person name="Clawson H."/>
            <person name="Cuff J."/>
            <person name="Di Palma F."/>
            <person name="Fitzgerald S."/>
            <person name="Flicek P."/>
            <person name="Guttman M."/>
            <person name="Hubisz M.J."/>
            <person name="Jaffe D.B."/>
            <person name="Jungreis I."/>
            <person name="Kent W.J."/>
            <person name="Kostka D."/>
            <person name="Lara M."/>
            <person name="Martins A.L."/>
            <person name="Massingham T."/>
            <person name="Moltke I."/>
            <person name="Raney B.J."/>
            <person name="Rasmussen M.D."/>
            <person name="Robinson J."/>
            <person name="Stark A."/>
            <person name="Vilella A.J."/>
            <person name="Wen J."/>
            <person name="Xie X."/>
            <person name="Zody M.C."/>
            <person name="Baldwin J."/>
            <person name="Bloom T."/>
            <person name="Chin C.W."/>
            <person name="Heiman D."/>
            <person name="Nicol R."/>
            <person name="Nusbaum C."/>
            <person name="Young S."/>
            <person name="Wilkinson J."/>
            <person name="Worley K.C."/>
            <person name="Kovar C.L."/>
            <person name="Muzny D.M."/>
            <person name="Gibbs R.A."/>
            <person name="Cree A."/>
            <person name="Dihn H.H."/>
            <person name="Fowler G."/>
            <person name="Jhangiani S."/>
            <person name="Joshi V."/>
            <person name="Lee S."/>
            <person name="Lewis L.R."/>
            <person name="Nazareth L.V."/>
            <person name="Okwuonu G."/>
            <person name="Santibanez J."/>
            <person name="Warren W.C."/>
            <person name="Mardis E.R."/>
            <person name="Weinstock G.M."/>
            <person name="Wilson R.K."/>
            <person name="Delehaunty K."/>
            <person name="Dooling D."/>
            <person name="Fronik C."/>
            <person name="Fulton L."/>
            <person name="Fulton B."/>
            <person name="Graves T."/>
            <person name="Minx P."/>
            <person name="Sodergren E."/>
            <person name="Birney E."/>
            <person name="Margulies E.H."/>
            <person name="Herrero J."/>
            <person name="Green E.D."/>
            <person name="Haussler D."/>
            <person name="Siepel A."/>
            <person name="Goldman N."/>
            <person name="Pollard K.S."/>
            <person name="Pedersen J.S."/>
            <person name="Lander E.S."/>
            <person name="Kellis M."/>
        </authorList>
    </citation>
    <scope>NUCLEOTIDE SEQUENCE [LARGE SCALE GENOMIC DNA]</scope>
    <source>
        <strain evidence="2 3">Thorbecke inbred</strain>
    </source>
</reference>
<feature type="compositionally biased region" description="Basic and acidic residues" evidence="1">
    <location>
        <begin position="143"/>
        <end position="152"/>
    </location>
</feature>
<dbReference type="Pfam" id="PF14473">
    <property type="entry name" value="RD3"/>
    <property type="match status" value="1"/>
</dbReference>
<dbReference type="PANTHER" id="PTHR28489">
    <property type="entry name" value="RENTINAL DEGENERATION 3-LIKE"/>
    <property type="match status" value="1"/>
</dbReference>
<feature type="region of interest" description="Disordered" evidence="1">
    <location>
        <begin position="386"/>
        <end position="411"/>
    </location>
</feature>
<dbReference type="Ensembl" id="ENSOCUT00000004599.3">
    <property type="protein sequence ID" value="ENSOCUP00000003968.2"/>
    <property type="gene ID" value="ENSOCUG00000004603.3"/>
</dbReference>
<name>G1SM44_RABIT</name>
<protein>
    <recommendedName>
        <fullName evidence="4">Retinal degeneration 3, GUCY2D regulator</fullName>
    </recommendedName>
</protein>
<feature type="region of interest" description="Disordered" evidence="1">
    <location>
        <begin position="139"/>
        <end position="212"/>
    </location>
</feature>
<evidence type="ECO:0008006" key="4">
    <source>
        <dbReference type="Google" id="ProtNLM"/>
    </source>
</evidence>
<reference evidence="2" key="2">
    <citation type="submission" date="2025-08" db="UniProtKB">
        <authorList>
            <consortium name="Ensembl"/>
        </authorList>
    </citation>
    <scope>IDENTIFICATION</scope>
    <source>
        <strain evidence="2">Thorbecke</strain>
    </source>
</reference>
<dbReference type="eggNOG" id="ENOG502QTP1">
    <property type="taxonomic scope" value="Eukaryota"/>
</dbReference>
<dbReference type="Bgee" id="ENSOCUG00000004603">
    <property type="expression patterns" value="Expressed in brain and 2 other cell types or tissues"/>
</dbReference>
<proteinExistence type="predicted"/>
<dbReference type="AlphaFoldDB" id="G1SM44"/>
<sequence>GCGSAEGVTFLPWPPPSAPRFTCLICGRRWEGGPSPRNRPPGSWQHLPAAGAWRLCRAWALVAGGGPRVPSGHSALTTPGSTDQAALGKRIRWVAQQPRLRSLPWGHTRAHTCAHTHTETPQTAAQALSLLPSALFSLQETSPRQREEEARGGSRWRQKWRRGAQQDVVSLLPWPSEPTGPSAFPGKDPGALRPLRPPHTLAGADSRKPAKRAPGAMSLLAWLRWSEAPPRLSARSPAEMVLETLMMELAGQMREAERQQRERSYAERKICTGVDYSWLASAPRPSYDLSPGERLQLEDVCAKIHPSYCGPAILRFRQLLAEQEPEVQEVSRLFRAVLQEVLERMKQEEETHKLTRQWSLRPRGSLATFKTRARIAPFASDIRTISEDVERDAPPPPRTWSLPEFRAPKTD</sequence>
<dbReference type="PANTHER" id="PTHR28489:SF1">
    <property type="entry name" value="PROTEIN RD3"/>
    <property type="match status" value="1"/>
</dbReference>
<accession>G1SM44</accession>
<dbReference type="InterPro" id="IPR028092">
    <property type="entry name" value="RD3"/>
</dbReference>
<dbReference type="GeneTree" id="ENSGT00390000002089"/>
<evidence type="ECO:0000313" key="2">
    <source>
        <dbReference type="Ensembl" id="ENSOCUP00000003968.2"/>
    </source>
</evidence>
<dbReference type="InParanoid" id="G1SM44"/>
<dbReference type="EMBL" id="AAGW02025506">
    <property type="status" value="NOT_ANNOTATED_CDS"/>
    <property type="molecule type" value="Genomic_DNA"/>
</dbReference>
<dbReference type="PaxDb" id="9986-ENSOCUP00000003968"/>
<evidence type="ECO:0000256" key="1">
    <source>
        <dbReference type="SAM" id="MobiDB-lite"/>
    </source>
</evidence>
<keyword evidence="3" id="KW-1185">Reference proteome</keyword>
<evidence type="ECO:0000313" key="3">
    <source>
        <dbReference type="Proteomes" id="UP000001811"/>
    </source>
</evidence>
<organism evidence="2 3">
    <name type="scientific">Oryctolagus cuniculus</name>
    <name type="common">Rabbit</name>
    <dbReference type="NCBI Taxonomy" id="9986"/>
    <lineage>
        <taxon>Eukaryota</taxon>
        <taxon>Metazoa</taxon>
        <taxon>Chordata</taxon>
        <taxon>Craniata</taxon>
        <taxon>Vertebrata</taxon>
        <taxon>Euteleostomi</taxon>
        <taxon>Mammalia</taxon>
        <taxon>Eutheria</taxon>
        <taxon>Euarchontoglires</taxon>
        <taxon>Glires</taxon>
        <taxon>Lagomorpha</taxon>
        <taxon>Leporidae</taxon>
        <taxon>Oryctolagus</taxon>
    </lineage>
</organism>
<dbReference type="EMBL" id="AAGW02025507">
    <property type="status" value="NOT_ANNOTATED_CDS"/>
    <property type="molecule type" value="Genomic_DNA"/>
</dbReference>
<dbReference type="Proteomes" id="UP000001811">
    <property type="component" value="Chromosome 16"/>
</dbReference>
<dbReference type="HOGENOM" id="CLU_107621_0_0_1"/>
<dbReference type="STRING" id="9986.ENSOCUP00000003968"/>
<reference evidence="2" key="3">
    <citation type="submission" date="2025-09" db="UniProtKB">
        <authorList>
            <consortium name="Ensembl"/>
        </authorList>
    </citation>
    <scope>IDENTIFICATION</scope>
    <source>
        <strain evidence="2">Thorbecke</strain>
    </source>
</reference>
<dbReference type="GO" id="GO:0060041">
    <property type="term" value="P:retina development in camera-type eye"/>
    <property type="evidence" value="ECO:0007669"/>
    <property type="project" value="TreeGrafter"/>
</dbReference>